<dbReference type="InterPro" id="IPR025491">
    <property type="entry name" value="DUF4382"/>
</dbReference>
<feature type="domain" description="DUF4382" evidence="2">
    <location>
        <begin position="55"/>
        <end position="191"/>
    </location>
</feature>
<dbReference type="Proteomes" id="UP000179183">
    <property type="component" value="Unassembled WGS sequence"/>
</dbReference>
<accession>A0A1G2HSU5</accession>
<organism evidence="3 4">
    <name type="scientific">Candidatus Staskawiczbacteria bacterium RIFCSPHIGHO2_02_FULL_33_16</name>
    <dbReference type="NCBI Taxonomy" id="1802204"/>
    <lineage>
        <taxon>Bacteria</taxon>
        <taxon>Candidatus Staskawicziibacteriota</taxon>
    </lineage>
</organism>
<dbReference type="AlphaFoldDB" id="A0A1G2HSU5"/>
<dbReference type="Pfam" id="PF14321">
    <property type="entry name" value="DUF4382"/>
    <property type="match status" value="1"/>
</dbReference>
<keyword evidence="1" id="KW-0812">Transmembrane</keyword>
<evidence type="ECO:0000313" key="3">
    <source>
        <dbReference type="EMBL" id="OGZ65616.1"/>
    </source>
</evidence>
<evidence type="ECO:0000256" key="1">
    <source>
        <dbReference type="SAM" id="Phobius"/>
    </source>
</evidence>
<comment type="caution">
    <text evidence="3">The sequence shown here is derived from an EMBL/GenBank/DDBJ whole genome shotgun (WGS) entry which is preliminary data.</text>
</comment>
<protein>
    <recommendedName>
        <fullName evidence="2">DUF4382 domain-containing protein</fullName>
    </recommendedName>
</protein>
<feature type="transmembrane region" description="Helical" evidence="1">
    <location>
        <begin position="6"/>
        <end position="26"/>
    </location>
</feature>
<evidence type="ECO:0000259" key="2">
    <source>
        <dbReference type="Pfam" id="PF14321"/>
    </source>
</evidence>
<name>A0A1G2HSU5_9BACT</name>
<evidence type="ECO:0000313" key="4">
    <source>
        <dbReference type="Proteomes" id="UP000179183"/>
    </source>
</evidence>
<reference evidence="3 4" key="1">
    <citation type="journal article" date="2016" name="Nat. Commun.">
        <title>Thousands of microbial genomes shed light on interconnected biogeochemical processes in an aquifer system.</title>
        <authorList>
            <person name="Anantharaman K."/>
            <person name="Brown C.T."/>
            <person name="Hug L.A."/>
            <person name="Sharon I."/>
            <person name="Castelle C.J."/>
            <person name="Probst A.J."/>
            <person name="Thomas B.C."/>
            <person name="Singh A."/>
            <person name="Wilkins M.J."/>
            <person name="Karaoz U."/>
            <person name="Brodie E.L."/>
            <person name="Williams K.H."/>
            <person name="Hubbard S.S."/>
            <person name="Banfield J.F."/>
        </authorList>
    </citation>
    <scope>NUCLEOTIDE SEQUENCE [LARGE SCALE GENOMIC DNA]</scope>
</reference>
<keyword evidence="1" id="KW-0472">Membrane</keyword>
<sequence>MENKTLVTILIVVLVLLVGFGAWYVMNYPNPITDYMNNNTTENNNQNDNNQNQAKGTLYFTVTDAAANMQNVTAVNMAIDRLEVFSNTQGWITLSTTPQIFNLLELKAKNQSKLFVKSDVAADTYSQLRLHVTKVLVMESGQIKEAKLPSNELKMQANIVVNSNTNSVARVDMLVDKSLHKTGNGNFIFAPVVKLDSSSDVMVQVGSENIVMASGGTVHSSIHGGMNLDGQMMLNFQLDQNTDFQINGAKIEAILK</sequence>
<dbReference type="EMBL" id="MHOQ01000042">
    <property type="protein sequence ID" value="OGZ65616.1"/>
    <property type="molecule type" value="Genomic_DNA"/>
</dbReference>
<proteinExistence type="predicted"/>
<keyword evidence="1" id="KW-1133">Transmembrane helix</keyword>
<gene>
    <name evidence="3" type="ORF">A3D34_00165</name>
</gene>